<comment type="subcellular location">
    <subcellularLocation>
        <location evidence="1">Cell membrane</location>
        <topology evidence="1">Multi-pass membrane protein</topology>
    </subcellularLocation>
</comment>
<dbReference type="PANTHER" id="PTHR30572">
    <property type="entry name" value="MEMBRANE COMPONENT OF TRANSPORTER-RELATED"/>
    <property type="match status" value="1"/>
</dbReference>
<evidence type="ECO:0000256" key="4">
    <source>
        <dbReference type="ARBA" id="ARBA00022989"/>
    </source>
</evidence>
<dbReference type="InterPro" id="IPR050250">
    <property type="entry name" value="Macrolide_Exporter_MacB"/>
</dbReference>
<dbReference type="AlphaFoldDB" id="A0A0L6JTH9"/>
<dbReference type="GO" id="GO:0005886">
    <property type="term" value="C:plasma membrane"/>
    <property type="evidence" value="ECO:0007669"/>
    <property type="project" value="UniProtKB-SubCell"/>
</dbReference>
<feature type="transmembrane region" description="Helical" evidence="7">
    <location>
        <begin position="21"/>
        <end position="41"/>
    </location>
</feature>
<dbReference type="InterPro" id="IPR025857">
    <property type="entry name" value="MacB_PCD"/>
</dbReference>
<keyword evidence="11" id="KW-1185">Reference proteome</keyword>
<evidence type="ECO:0000256" key="3">
    <source>
        <dbReference type="ARBA" id="ARBA00022692"/>
    </source>
</evidence>
<dbReference type="GO" id="GO:0022857">
    <property type="term" value="F:transmembrane transporter activity"/>
    <property type="evidence" value="ECO:0007669"/>
    <property type="project" value="TreeGrafter"/>
</dbReference>
<comment type="similarity">
    <text evidence="6">Belongs to the ABC-4 integral membrane protein family.</text>
</comment>
<keyword evidence="2" id="KW-1003">Cell membrane</keyword>
<keyword evidence="4 7" id="KW-1133">Transmembrane helix</keyword>
<name>A0A0L6JTH9_9FIRM</name>
<dbReference type="STRING" id="398512.Bccel_4264"/>
<evidence type="ECO:0000256" key="5">
    <source>
        <dbReference type="ARBA" id="ARBA00023136"/>
    </source>
</evidence>
<evidence type="ECO:0000259" key="9">
    <source>
        <dbReference type="Pfam" id="PF12704"/>
    </source>
</evidence>
<dbReference type="EMBL" id="LGTC01000001">
    <property type="protein sequence ID" value="KNY28990.1"/>
    <property type="molecule type" value="Genomic_DNA"/>
</dbReference>
<reference evidence="11" key="1">
    <citation type="submission" date="2015-07" db="EMBL/GenBank/DDBJ databases">
        <title>Near-Complete Genome Sequence of the Cellulolytic Bacterium Bacteroides (Pseudobacteroides) cellulosolvens ATCC 35603.</title>
        <authorList>
            <person name="Dassa B."/>
            <person name="Utturkar S.M."/>
            <person name="Klingeman D.M."/>
            <person name="Hurt R.A."/>
            <person name="Keller M."/>
            <person name="Xu J."/>
            <person name="Reddy Y.H.K."/>
            <person name="Borovok I."/>
            <person name="Grinberg I.R."/>
            <person name="Lamed R."/>
            <person name="Zhivin O."/>
            <person name="Bayer E.A."/>
            <person name="Brown S.D."/>
        </authorList>
    </citation>
    <scope>NUCLEOTIDE SEQUENCE [LARGE SCALE GENOMIC DNA]</scope>
    <source>
        <strain evidence="11">DSM 2933</strain>
    </source>
</reference>
<feature type="domain" description="MacB-like periplasmic core" evidence="9">
    <location>
        <begin position="21"/>
        <end position="295"/>
    </location>
</feature>
<accession>A0A0L6JTH9</accession>
<sequence>MTSKDLIKMSFNDIRNKKLRSFLTILSISIGTMLVIIMAGIGNGLTSKINTEVKEVLGSSNLITVMPYEKSDHNLKIVIDMGKEATDVSKPKEKKIDDEVLTKLKGISGVKDIAAVVNSKATFSKIGDKEGKSADIIGFNPSYAVFNNEDIESLSKIKETKRYNKATSQAIIAGSEFKWASKDEVIVGQKYLDKMDIKDYKSVIGKEIELKFVLPSMEEGIKPKIASVKGVIVGVLNGDYPQSYGKSILMSSELAAELQGQIFGEGDYLKHQGYSNVIVNAESVDSVRAITNKISSMGYEFKSAVDTIDQLNKKIKVMDFIFIAAGVIVLFVATLSLVNTMTMSVQEKKKSIGIMRAVGASRSNITVVFLMQSAVMGFLGGVLGSIIGVGVAFLVNLVSKYNQIAKGVESPLKLISLPYWYIAAAIVFTVAMAVFAGTMPSRRAAKLDPVELLACE</sequence>
<organism evidence="10 11">
    <name type="scientific">Pseudobacteroides cellulosolvens ATCC 35603 = DSM 2933</name>
    <dbReference type="NCBI Taxonomy" id="398512"/>
    <lineage>
        <taxon>Bacteria</taxon>
        <taxon>Bacillati</taxon>
        <taxon>Bacillota</taxon>
        <taxon>Clostridia</taxon>
        <taxon>Eubacteriales</taxon>
        <taxon>Oscillospiraceae</taxon>
        <taxon>Pseudobacteroides</taxon>
    </lineage>
</organism>
<protein>
    <submittedName>
        <fullName evidence="10">MacB-like periplasmic core domain containing protein</fullName>
    </submittedName>
</protein>
<evidence type="ECO:0000313" key="10">
    <source>
        <dbReference type="EMBL" id="KNY28990.1"/>
    </source>
</evidence>
<evidence type="ECO:0000256" key="1">
    <source>
        <dbReference type="ARBA" id="ARBA00004651"/>
    </source>
</evidence>
<evidence type="ECO:0000256" key="2">
    <source>
        <dbReference type="ARBA" id="ARBA00022475"/>
    </source>
</evidence>
<evidence type="ECO:0000256" key="7">
    <source>
        <dbReference type="SAM" id="Phobius"/>
    </source>
</evidence>
<dbReference type="RefSeq" id="WP_036937353.1">
    <property type="nucleotide sequence ID" value="NZ_JQKC01000005.1"/>
</dbReference>
<feature type="transmembrane region" description="Helical" evidence="7">
    <location>
        <begin position="418"/>
        <end position="437"/>
    </location>
</feature>
<evidence type="ECO:0000256" key="6">
    <source>
        <dbReference type="ARBA" id="ARBA00038076"/>
    </source>
</evidence>
<feature type="domain" description="ABC3 transporter permease C-terminal" evidence="8">
    <location>
        <begin position="324"/>
        <end position="449"/>
    </location>
</feature>
<dbReference type="Pfam" id="PF12704">
    <property type="entry name" value="MacB_PCD"/>
    <property type="match status" value="1"/>
</dbReference>
<dbReference type="eggNOG" id="COG4591">
    <property type="taxonomic scope" value="Bacteria"/>
</dbReference>
<keyword evidence="5 7" id="KW-0472">Membrane</keyword>
<dbReference type="Pfam" id="PF02687">
    <property type="entry name" value="FtsX"/>
    <property type="match status" value="1"/>
</dbReference>
<dbReference type="OrthoDB" id="9770099at2"/>
<proteinExistence type="inferred from homology"/>
<evidence type="ECO:0000313" key="11">
    <source>
        <dbReference type="Proteomes" id="UP000036923"/>
    </source>
</evidence>
<feature type="transmembrane region" description="Helical" evidence="7">
    <location>
        <begin position="320"/>
        <end position="345"/>
    </location>
</feature>
<feature type="transmembrane region" description="Helical" evidence="7">
    <location>
        <begin position="365"/>
        <end position="398"/>
    </location>
</feature>
<evidence type="ECO:0000259" key="8">
    <source>
        <dbReference type="Pfam" id="PF02687"/>
    </source>
</evidence>
<dbReference type="InterPro" id="IPR003838">
    <property type="entry name" value="ABC3_permease_C"/>
</dbReference>
<dbReference type="Proteomes" id="UP000036923">
    <property type="component" value="Unassembled WGS sequence"/>
</dbReference>
<comment type="caution">
    <text evidence="10">The sequence shown here is derived from an EMBL/GenBank/DDBJ whole genome shotgun (WGS) entry which is preliminary data.</text>
</comment>
<gene>
    <name evidence="10" type="ORF">Bccel_4264</name>
</gene>
<dbReference type="PANTHER" id="PTHR30572:SF4">
    <property type="entry name" value="ABC TRANSPORTER PERMEASE YTRF"/>
    <property type="match status" value="1"/>
</dbReference>
<keyword evidence="3 7" id="KW-0812">Transmembrane</keyword>